<reference evidence="6 7" key="1">
    <citation type="submission" date="2016-10" db="EMBL/GenBank/DDBJ databases">
        <authorList>
            <person name="de Groot N.N."/>
        </authorList>
    </citation>
    <scope>NUCLEOTIDE SEQUENCE [LARGE SCALE GENOMIC DNA]</scope>
    <source>
        <strain evidence="6 7">DSM 19113</strain>
    </source>
</reference>
<dbReference type="PRINTS" id="PR00039">
    <property type="entry name" value="HTHLYSR"/>
</dbReference>
<organism evidence="6 7">
    <name type="scientific">Fructobacillus durionis</name>
    <dbReference type="NCBI Taxonomy" id="283737"/>
    <lineage>
        <taxon>Bacteria</taxon>
        <taxon>Bacillati</taxon>
        <taxon>Bacillota</taxon>
        <taxon>Bacilli</taxon>
        <taxon>Lactobacillales</taxon>
        <taxon>Lactobacillaceae</taxon>
        <taxon>Fructobacillus</taxon>
    </lineage>
</organism>
<dbReference type="OrthoDB" id="63123at2"/>
<dbReference type="InterPro" id="IPR005119">
    <property type="entry name" value="LysR_subst-bd"/>
</dbReference>
<protein>
    <submittedName>
        <fullName evidence="6">DNA-binding transcriptional regulator, LysR family</fullName>
    </submittedName>
</protein>
<keyword evidence="4" id="KW-0804">Transcription</keyword>
<dbReference type="InterPro" id="IPR036388">
    <property type="entry name" value="WH-like_DNA-bd_sf"/>
</dbReference>
<keyword evidence="2" id="KW-0805">Transcription regulation</keyword>
<dbReference type="Gene3D" id="3.40.190.290">
    <property type="match status" value="1"/>
</dbReference>
<dbReference type="AlphaFoldDB" id="A0A1I1ESJ5"/>
<dbReference type="Pfam" id="PF03466">
    <property type="entry name" value="LysR_substrate"/>
    <property type="match status" value="1"/>
</dbReference>
<dbReference type="SUPFAM" id="SSF53850">
    <property type="entry name" value="Periplasmic binding protein-like II"/>
    <property type="match status" value="1"/>
</dbReference>
<dbReference type="PANTHER" id="PTHR30419:SF28">
    <property type="entry name" value="HTH-TYPE TRANSCRIPTIONAL REGULATOR BSDA"/>
    <property type="match status" value="1"/>
</dbReference>
<evidence type="ECO:0000259" key="5">
    <source>
        <dbReference type="PROSITE" id="PS50931"/>
    </source>
</evidence>
<keyword evidence="7" id="KW-1185">Reference proteome</keyword>
<name>A0A1I1ESJ5_9LACO</name>
<dbReference type="PROSITE" id="PS50931">
    <property type="entry name" value="HTH_LYSR"/>
    <property type="match status" value="1"/>
</dbReference>
<dbReference type="InterPro" id="IPR050950">
    <property type="entry name" value="HTH-type_LysR_regulators"/>
</dbReference>
<dbReference type="GO" id="GO:0003677">
    <property type="term" value="F:DNA binding"/>
    <property type="evidence" value="ECO:0007669"/>
    <property type="project" value="UniProtKB-KW"/>
</dbReference>
<dbReference type="RefSeq" id="WP_091501732.1">
    <property type="nucleotide sequence ID" value="NZ_FOLI01000001.1"/>
</dbReference>
<dbReference type="InterPro" id="IPR000847">
    <property type="entry name" value="LysR_HTH_N"/>
</dbReference>
<dbReference type="SUPFAM" id="SSF46785">
    <property type="entry name" value="Winged helix' DNA-binding domain"/>
    <property type="match status" value="1"/>
</dbReference>
<feature type="domain" description="HTH lysR-type" evidence="5">
    <location>
        <begin position="1"/>
        <end position="58"/>
    </location>
</feature>
<dbReference type="GO" id="GO:0003700">
    <property type="term" value="F:DNA-binding transcription factor activity"/>
    <property type="evidence" value="ECO:0007669"/>
    <property type="project" value="InterPro"/>
</dbReference>
<evidence type="ECO:0000256" key="2">
    <source>
        <dbReference type="ARBA" id="ARBA00023015"/>
    </source>
</evidence>
<dbReference type="EMBL" id="FOLI01000001">
    <property type="protein sequence ID" value="SFB87873.1"/>
    <property type="molecule type" value="Genomic_DNA"/>
</dbReference>
<dbReference type="PANTHER" id="PTHR30419">
    <property type="entry name" value="HTH-TYPE TRANSCRIPTIONAL REGULATOR YBHD"/>
    <property type="match status" value="1"/>
</dbReference>
<dbReference type="Pfam" id="PF00126">
    <property type="entry name" value="HTH_1"/>
    <property type="match status" value="1"/>
</dbReference>
<dbReference type="GO" id="GO:0005829">
    <property type="term" value="C:cytosol"/>
    <property type="evidence" value="ECO:0007669"/>
    <property type="project" value="TreeGrafter"/>
</dbReference>
<proteinExistence type="inferred from homology"/>
<sequence>MKTFTYQIFASVAENASFKKAAKELNITPSAVSHAIANMENELGLPLLIRNRSEMVLSQAGKELLPMVERLLNEDRQIHARAAKIAGLEGGSIRIGAFSSVCVTWLPTIIHRFKKKHPGVSINIIQGSFKEIDQGVSQGRIDIGFSTFPSSERLDSVNLINDELKCITANDFVPKNGQSIGLADLKNQHFILQRADYDADTKVALDELDVQPQAINYSIDDQSIIAMVEAGIGWGILPDLALTRLSGEVKAYPFQTPYFRHLTLVTNPSVADDPLVQEMKSEILQYIAEEK</sequence>
<evidence type="ECO:0000256" key="3">
    <source>
        <dbReference type="ARBA" id="ARBA00023125"/>
    </source>
</evidence>
<dbReference type="Proteomes" id="UP000199376">
    <property type="component" value="Unassembled WGS sequence"/>
</dbReference>
<evidence type="ECO:0000256" key="1">
    <source>
        <dbReference type="ARBA" id="ARBA00009437"/>
    </source>
</evidence>
<evidence type="ECO:0000256" key="4">
    <source>
        <dbReference type="ARBA" id="ARBA00023163"/>
    </source>
</evidence>
<gene>
    <name evidence="6" type="ORF">SAMN05660453_0529</name>
</gene>
<keyword evidence="3 6" id="KW-0238">DNA-binding</keyword>
<dbReference type="FunFam" id="1.10.10.10:FF:000001">
    <property type="entry name" value="LysR family transcriptional regulator"/>
    <property type="match status" value="1"/>
</dbReference>
<evidence type="ECO:0000313" key="7">
    <source>
        <dbReference type="Proteomes" id="UP000199376"/>
    </source>
</evidence>
<comment type="similarity">
    <text evidence="1">Belongs to the LysR transcriptional regulatory family.</text>
</comment>
<evidence type="ECO:0000313" key="6">
    <source>
        <dbReference type="EMBL" id="SFB87873.1"/>
    </source>
</evidence>
<accession>A0A1I1ESJ5</accession>
<dbReference type="CDD" id="cd05466">
    <property type="entry name" value="PBP2_LTTR_substrate"/>
    <property type="match status" value="1"/>
</dbReference>
<dbReference type="STRING" id="283737.SAMN05660453_0529"/>
<dbReference type="InterPro" id="IPR036390">
    <property type="entry name" value="WH_DNA-bd_sf"/>
</dbReference>
<dbReference type="Gene3D" id="1.10.10.10">
    <property type="entry name" value="Winged helix-like DNA-binding domain superfamily/Winged helix DNA-binding domain"/>
    <property type="match status" value="1"/>
</dbReference>